<dbReference type="SUPFAM" id="SSF160909">
    <property type="entry name" value="ATP12-like"/>
    <property type="match status" value="1"/>
</dbReference>
<keyword evidence="1" id="KW-1133">Transmembrane helix</keyword>
<accession>A0A2V0P0A0</accession>
<sequence length="108" mass="10919">MGWELEASADIAGPTQPAATIEAVRRWLEGLDSWRLAAVEQLTAACKSVVLAAALLSAAAAAAAATATARTGRTRTTRTGSLVMTGTAATTAAAMATAATRRKTSRSS</sequence>
<evidence type="ECO:0000256" key="1">
    <source>
        <dbReference type="SAM" id="Phobius"/>
    </source>
</evidence>
<dbReference type="InParanoid" id="A0A2V0P0A0"/>
<dbReference type="STRING" id="307507.A0A2V0P0A0"/>
<proteinExistence type="predicted"/>
<dbReference type="AlphaFoldDB" id="A0A2V0P0A0"/>
<comment type="caution">
    <text evidence="2">The sequence shown here is derived from an EMBL/GenBank/DDBJ whole genome shotgun (WGS) entry which is preliminary data.</text>
</comment>
<dbReference type="InterPro" id="IPR023335">
    <property type="entry name" value="ATP12_ortho_dom_sf"/>
</dbReference>
<keyword evidence="1" id="KW-0472">Membrane</keyword>
<feature type="transmembrane region" description="Helical" evidence="1">
    <location>
        <begin position="81"/>
        <end position="100"/>
    </location>
</feature>
<reference evidence="2 3" key="1">
    <citation type="journal article" date="2018" name="Sci. Rep.">
        <title>Raphidocelis subcapitata (=Pseudokirchneriella subcapitata) provides an insight into genome evolution and environmental adaptations in the Sphaeropleales.</title>
        <authorList>
            <person name="Suzuki S."/>
            <person name="Yamaguchi H."/>
            <person name="Nakajima N."/>
            <person name="Kawachi M."/>
        </authorList>
    </citation>
    <scope>NUCLEOTIDE SEQUENCE [LARGE SCALE GENOMIC DNA]</scope>
    <source>
        <strain evidence="2 3">NIES-35</strain>
    </source>
</reference>
<dbReference type="Gene3D" id="1.10.3580.10">
    <property type="entry name" value="ATP12 ATPase"/>
    <property type="match status" value="1"/>
</dbReference>
<evidence type="ECO:0000313" key="3">
    <source>
        <dbReference type="Proteomes" id="UP000247498"/>
    </source>
</evidence>
<protein>
    <submittedName>
        <fullName evidence="2">Uncharacterized protein</fullName>
    </submittedName>
</protein>
<name>A0A2V0P0A0_9CHLO</name>
<dbReference type="OrthoDB" id="5673at2759"/>
<organism evidence="2 3">
    <name type="scientific">Raphidocelis subcapitata</name>
    <dbReference type="NCBI Taxonomy" id="307507"/>
    <lineage>
        <taxon>Eukaryota</taxon>
        <taxon>Viridiplantae</taxon>
        <taxon>Chlorophyta</taxon>
        <taxon>core chlorophytes</taxon>
        <taxon>Chlorophyceae</taxon>
        <taxon>CS clade</taxon>
        <taxon>Sphaeropleales</taxon>
        <taxon>Selenastraceae</taxon>
        <taxon>Raphidocelis</taxon>
    </lineage>
</organism>
<dbReference type="EMBL" id="BDRX01000039">
    <property type="protein sequence ID" value="GBF93294.1"/>
    <property type="molecule type" value="Genomic_DNA"/>
</dbReference>
<feature type="transmembrane region" description="Helical" evidence="1">
    <location>
        <begin position="49"/>
        <end position="69"/>
    </location>
</feature>
<evidence type="ECO:0000313" key="2">
    <source>
        <dbReference type="EMBL" id="GBF93294.1"/>
    </source>
</evidence>
<dbReference type="Proteomes" id="UP000247498">
    <property type="component" value="Unassembled WGS sequence"/>
</dbReference>
<gene>
    <name evidence="2" type="ORF">Rsub_06026</name>
</gene>
<keyword evidence="1" id="KW-0812">Transmembrane</keyword>
<keyword evidence="3" id="KW-1185">Reference proteome</keyword>